<organism evidence="1 2">
    <name type="scientific">Eumeta variegata</name>
    <name type="common">Bagworm moth</name>
    <name type="synonym">Eumeta japonica</name>
    <dbReference type="NCBI Taxonomy" id="151549"/>
    <lineage>
        <taxon>Eukaryota</taxon>
        <taxon>Metazoa</taxon>
        <taxon>Ecdysozoa</taxon>
        <taxon>Arthropoda</taxon>
        <taxon>Hexapoda</taxon>
        <taxon>Insecta</taxon>
        <taxon>Pterygota</taxon>
        <taxon>Neoptera</taxon>
        <taxon>Endopterygota</taxon>
        <taxon>Lepidoptera</taxon>
        <taxon>Glossata</taxon>
        <taxon>Ditrysia</taxon>
        <taxon>Tineoidea</taxon>
        <taxon>Psychidae</taxon>
        <taxon>Oiketicinae</taxon>
        <taxon>Eumeta</taxon>
    </lineage>
</organism>
<keyword evidence="2" id="KW-1185">Reference proteome</keyword>
<feature type="non-terminal residue" evidence="1">
    <location>
        <position position="132"/>
    </location>
</feature>
<sequence length="132" mass="14931">MATPPKLKFASQPSSVKLGLIKSERKKTLSIIDHAATHCKKPPTIERSVRIVKRGNPGVYTLDEEEIPAVTTCSRRCLQLIMMLDIGTFEKLYVLKVKEKIYRENLPPHIRSTNIDNDPLAVHTAPKQRACR</sequence>
<evidence type="ECO:0000313" key="1">
    <source>
        <dbReference type="EMBL" id="GBP13779.1"/>
    </source>
</evidence>
<dbReference type="EMBL" id="BGZK01005376">
    <property type="protein sequence ID" value="GBP13779.1"/>
    <property type="molecule type" value="Genomic_DNA"/>
</dbReference>
<protein>
    <submittedName>
        <fullName evidence="1">Uncharacterized protein</fullName>
    </submittedName>
</protein>
<gene>
    <name evidence="1" type="ORF">EVAR_91804_1</name>
</gene>
<dbReference type="OrthoDB" id="5874059at2759"/>
<dbReference type="Proteomes" id="UP000299102">
    <property type="component" value="Unassembled WGS sequence"/>
</dbReference>
<comment type="caution">
    <text evidence="1">The sequence shown here is derived from an EMBL/GenBank/DDBJ whole genome shotgun (WGS) entry which is preliminary data.</text>
</comment>
<accession>A0A4C1TGZ1</accession>
<evidence type="ECO:0000313" key="2">
    <source>
        <dbReference type="Proteomes" id="UP000299102"/>
    </source>
</evidence>
<proteinExistence type="predicted"/>
<reference evidence="1 2" key="1">
    <citation type="journal article" date="2019" name="Commun. Biol.">
        <title>The bagworm genome reveals a unique fibroin gene that provides high tensile strength.</title>
        <authorList>
            <person name="Kono N."/>
            <person name="Nakamura H."/>
            <person name="Ohtoshi R."/>
            <person name="Tomita M."/>
            <person name="Numata K."/>
            <person name="Arakawa K."/>
        </authorList>
    </citation>
    <scope>NUCLEOTIDE SEQUENCE [LARGE SCALE GENOMIC DNA]</scope>
</reference>
<dbReference type="AlphaFoldDB" id="A0A4C1TGZ1"/>
<name>A0A4C1TGZ1_EUMVA</name>